<keyword evidence="1 6" id="KW-0808">Transferase</keyword>
<dbReference type="PANTHER" id="PTHR20275:SF0">
    <property type="entry name" value="NAD KINASE"/>
    <property type="match status" value="1"/>
</dbReference>
<dbReference type="STRING" id="1142511.WIGMOR_0117"/>
<keyword evidence="6" id="KW-0547">Nucleotide-binding</keyword>
<evidence type="ECO:0000256" key="5">
    <source>
        <dbReference type="ARBA" id="ARBA00047925"/>
    </source>
</evidence>
<comment type="function">
    <text evidence="6">Involved in the regulation of the intracellular balance of NAD and NADP, and is a key enzyme in the biosynthesis of NADP. Catalyzes specifically the phosphorylation on 2'-hydroxyl of the adenosine moiety of NAD to yield NADP.</text>
</comment>
<evidence type="ECO:0000256" key="6">
    <source>
        <dbReference type="HAMAP-Rule" id="MF_00361"/>
    </source>
</evidence>
<dbReference type="InterPro" id="IPR016064">
    <property type="entry name" value="NAD/diacylglycerol_kinase_sf"/>
</dbReference>
<sequence length="293" mass="33371">MNHVFKIIGIMGYQYCLQKLSIYNILYNWLKRIGYTVILELNIAKILHLKNILTGNIVKIGKISDLVIIVGGDGSILKAAKILSVYSAKIIGINMGSLGFLTDLDPHSALKELQNILNGNFYIENRFLLDIHLFKNNFYTKKKMAINEIVIHSQKIAKIIEFEVYIDRNFAFFQKSDGLIISTPTGSTAYSLSAGGPILIPTLNVIMLIPMFSHELSSRTLIISNKSIIEIKFPRNMMNVIVSCDGKTSFKMSKNAKIFIQKSKFFLKLLHSNNYKYFHVLNKKLGWSTKYFK</sequence>
<reference evidence="7 8" key="1">
    <citation type="journal article" date="2012" name="MBio">
        <title>Insight into the transmission biology and species-specific functional capabilities of tsetse (Diptera: glossinidae) obligate symbiont wigglesworthia.</title>
        <authorList>
            <person name="Rio R.V."/>
            <person name="Symula R.E."/>
            <person name="Wang J."/>
            <person name="Lohs C."/>
            <person name="Wu Y.N."/>
            <person name="Snyder A.K."/>
            <person name="Bjornson R.D."/>
            <person name="Oshima K."/>
            <person name="Biehl B.S."/>
            <person name="Perna N.T."/>
            <person name="Hattori M."/>
            <person name="Aksoy S."/>
        </authorList>
    </citation>
    <scope>NUCLEOTIDE SEQUENCE [LARGE SCALE GENOMIC DNA]</scope>
    <source>
        <strain evidence="7">WGM</strain>
    </source>
</reference>
<evidence type="ECO:0000256" key="4">
    <source>
        <dbReference type="ARBA" id="ARBA00023027"/>
    </source>
</evidence>
<dbReference type="GO" id="GO:0005524">
    <property type="term" value="F:ATP binding"/>
    <property type="evidence" value="ECO:0007669"/>
    <property type="project" value="UniProtKB-KW"/>
</dbReference>
<dbReference type="Pfam" id="PF20143">
    <property type="entry name" value="NAD_kinase_C"/>
    <property type="match status" value="1"/>
</dbReference>
<dbReference type="InterPro" id="IPR017438">
    <property type="entry name" value="ATP-NAD_kinase_N"/>
</dbReference>
<dbReference type="Pfam" id="PF01513">
    <property type="entry name" value="NAD_kinase"/>
    <property type="match status" value="1"/>
</dbReference>
<evidence type="ECO:0000256" key="2">
    <source>
        <dbReference type="ARBA" id="ARBA00022777"/>
    </source>
</evidence>
<proteinExistence type="inferred from homology"/>
<feature type="active site" description="Proton acceptor" evidence="6">
    <location>
        <position position="73"/>
    </location>
</feature>
<dbReference type="Gene3D" id="2.60.200.30">
    <property type="entry name" value="Probable inorganic polyphosphate/atp-NAD kinase, domain 2"/>
    <property type="match status" value="1"/>
</dbReference>
<dbReference type="OrthoDB" id="9774737at2"/>
<dbReference type="GO" id="GO:0003951">
    <property type="term" value="F:NAD+ kinase activity"/>
    <property type="evidence" value="ECO:0007669"/>
    <property type="project" value="UniProtKB-UniRule"/>
</dbReference>
<keyword evidence="8" id="KW-1185">Reference proteome</keyword>
<comment type="catalytic activity">
    <reaction evidence="5 6">
        <text>NAD(+) + ATP = ADP + NADP(+) + H(+)</text>
        <dbReference type="Rhea" id="RHEA:18629"/>
        <dbReference type="ChEBI" id="CHEBI:15378"/>
        <dbReference type="ChEBI" id="CHEBI:30616"/>
        <dbReference type="ChEBI" id="CHEBI:57540"/>
        <dbReference type="ChEBI" id="CHEBI:58349"/>
        <dbReference type="ChEBI" id="CHEBI:456216"/>
        <dbReference type="EC" id="2.7.1.23"/>
    </reaction>
</comment>
<evidence type="ECO:0000313" key="7">
    <source>
        <dbReference type="EMBL" id="AFA40976.1"/>
    </source>
</evidence>
<comment type="similarity">
    <text evidence="6">Belongs to the NAD kinase family.</text>
</comment>
<feature type="binding site" evidence="6">
    <location>
        <position position="158"/>
    </location>
    <ligand>
        <name>NAD(+)</name>
        <dbReference type="ChEBI" id="CHEBI:57540"/>
    </ligand>
</feature>
<dbReference type="eggNOG" id="COG0061">
    <property type="taxonomic scope" value="Bacteria"/>
</dbReference>
<protein>
    <recommendedName>
        <fullName evidence="6">NAD kinase</fullName>
        <ecNumber evidence="6">2.7.1.23</ecNumber>
    </recommendedName>
    <alternativeName>
        <fullName evidence="6">ATP-dependent NAD kinase</fullName>
    </alternativeName>
</protein>
<feature type="binding site" evidence="6">
    <location>
        <begin position="188"/>
        <end position="193"/>
    </location>
    <ligand>
        <name>NAD(+)</name>
        <dbReference type="ChEBI" id="CHEBI:57540"/>
    </ligand>
</feature>
<dbReference type="RefSeq" id="WP_014353915.1">
    <property type="nucleotide sequence ID" value="NC_016893.1"/>
</dbReference>
<dbReference type="HAMAP" id="MF_00361">
    <property type="entry name" value="NAD_kinase"/>
    <property type="match status" value="1"/>
</dbReference>
<evidence type="ECO:0000256" key="3">
    <source>
        <dbReference type="ARBA" id="ARBA00022857"/>
    </source>
</evidence>
<dbReference type="InterPro" id="IPR002504">
    <property type="entry name" value="NADK"/>
</dbReference>
<dbReference type="EC" id="2.7.1.23" evidence="6"/>
<name>H6Q5S1_WIGGL</name>
<dbReference type="Gene3D" id="3.40.50.10330">
    <property type="entry name" value="Probable inorganic polyphosphate/atp-NAD kinase, domain 1"/>
    <property type="match status" value="1"/>
</dbReference>
<gene>
    <name evidence="6 7" type="primary">nadK</name>
    <name evidence="7" type="synonym">ppnK</name>
    <name evidence="7" type="synonym">yfjB</name>
    <name evidence="7" type="ORF">WIGMOR_0117</name>
</gene>
<keyword evidence="2 6" id="KW-0418">Kinase</keyword>
<feature type="binding site" evidence="6">
    <location>
        <position position="78"/>
    </location>
    <ligand>
        <name>NAD(+)</name>
        <dbReference type="ChEBI" id="CHEBI:57540"/>
    </ligand>
</feature>
<keyword evidence="6" id="KW-0963">Cytoplasm</keyword>
<dbReference type="Proteomes" id="UP000009061">
    <property type="component" value="Chromosome"/>
</dbReference>
<dbReference type="HOGENOM" id="CLU_008831_0_1_6"/>
<accession>H6Q5S1</accession>
<keyword evidence="4 6" id="KW-0520">NAD</keyword>
<feature type="binding site" evidence="6">
    <location>
        <begin position="73"/>
        <end position="74"/>
    </location>
    <ligand>
        <name>NAD(+)</name>
        <dbReference type="ChEBI" id="CHEBI:57540"/>
    </ligand>
</feature>
<feature type="binding site" evidence="6">
    <location>
        <position position="175"/>
    </location>
    <ligand>
        <name>NAD(+)</name>
        <dbReference type="ChEBI" id="CHEBI:57540"/>
    </ligand>
</feature>
<dbReference type="PANTHER" id="PTHR20275">
    <property type="entry name" value="NAD KINASE"/>
    <property type="match status" value="1"/>
</dbReference>
<keyword evidence="3 6" id="KW-0521">NADP</keyword>
<dbReference type="GO" id="GO:0005737">
    <property type="term" value="C:cytoplasm"/>
    <property type="evidence" value="ECO:0007669"/>
    <property type="project" value="UniProtKB-SubCell"/>
</dbReference>
<keyword evidence="6" id="KW-0067">ATP-binding</keyword>
<dbReference type="GO" id="GO:0051287">
    <property type="term" value="F:NAD binding"/>
    <property type="evidence" value="ECO:0007669"/>
    <property type="project" value="UniProtKB-ARBA"/>
</dbReference>
<evidence type="ECO:0000256" key="1">
    <source>
        <dbReference type="ARBA" id="ARBA00022679"/>
    </source>
</evidence>
<dbReference type="KEGG" id="wgl:WIGMOR_0117"/>
<feature type="binding site" evidence="6">
    <location>
        <position position="177"/>
    </location>
    <ligand>
        <name>NAD(+)</name>
        <dbReference type="ChEBI" id="CHEBI:57540"/>
    </ligand>
</feature>
<dbReference type="GO" id="GO:0006741">
    <property type="term" value="P:NADP+ biosynthetic process"/>
    <property type="evidence" value="ECO:0007669"/>
    <property type="project" value="UniProtKB-UniRule"/>
</dbReference>
<comment type="caution">
    <text evidence="6">Lacks conserved residue(s) required for the propagation of feature annotation.</text>
</comment>
<feature type="binding site" evidence="6">
    <location>
        <begin position="147"/>
        <end position="148"/>
    </location>
    <ligand>
        <name>NAD(+)</name>
        <dbReference type="ChEBI" id="CHEBI:57540"/>
    </ligand>
</feature>
<comment type="subcellular location">
    <subcellularLocation>
        <location evidence="6">Cytoplasm</location>
    </subcellularLocation>
</comment>
<evidence type="ECO:0000313" key="8">
    <source>
        <dbReference type="Proteomes" id="UP000009061"/>
    </source>
</evidence>
<organism evidence="7 8">
    <name type="scientific">Wigglesworthia glossinidia endosymbiont of Glossina morsitans morsitans</name>
    <name type="common">Yale colony</name>
    <dbReference type="NCBI Taxonomy" id="1142511"/>
    <lineage>
        <taxon>Bacteria</taxon>
        <taxon>Pseudomonadati</taxon>
        <taxon>Pseudomonadota</taxon>
        <taxon>Gammaproteobacteria</taxon>
        <taxon>Enterobacterales</taxon>
        <taxon>Erwiniaceae</taxon>
        <taxon>Wigglesworthia</taxon>
    </lineage>
</organism>
<dbReference type="InterPro" id="IPR017437">
    <property type="entry name" value="ATP-NAD_kinase_PpnK-typ_C"/>
</dbReference>
<dbReference type="GO" id="GO:0019674">
    <property type="term" value="P:NAD+ metabolic process"/>
    <property type="evidence" value="ECO:0007669"/>
    <property type="project" value="InterPro"/>
</dbReference>
<dbReference type="SUPFAM" id="SSF111331">
    <property type="entry name" value="NAD kinase/diacylglycerol kinase-like"/>
    <property type="match status" value="1"/>
</dbReference>
<comment type="cofactor">
    <cofactor evidence="6">
        <name>a divalent metal cation</name>
        <dbReference type="ChEBI" id="CHEBI:60240"/>
    </cofactor>
</comment>
<dbReference type="AlphaFoldDB" id="H6Q5S1"/>
<dbReference type="EMBL" id="CP003315">
    <property type="protein sequence ID" value="AFA40976.1"/>
    <property type="molecule type" value="Genomic_DNA"/>
</dbReference>
<dbReference type="GO" id="GO:0046872">
    <property type="term" value="F:metal ion binding"/>
    <property type="evidence" value="ECO:0007669"/>
    <property type="project" value="UniProtKB-UniRule"/>
</dbReference>